<keyword evidence="6 8" id="KW-1133">Transmembrane helix</keyword>
<dbReference type="Pfam" id="PF00122">
    <property type="entry name" value="E1-E2_ATPase"/>
    <property type="match status" value="1"/>
</dbReference>
<dbReference type="PANTHER" id="PTHR43294">
    <property type="entry name" value="SODIUM/POTASSIUM-TRANSPORTING ATPASE SUBUNIT ALPHA"/>
    <property type="match status" value="1"/>
</dbReference>
<dbReference type="PROSITE" id="PS00154">
    <property type="entry name" value="ATPASE_E1_E2"/>
    <property type="match status" value="1"/>
</dbReference>
<dbReference type="Proteomes" id="UP001175271">
    <property type="component" value="Unassembled WGS sequence"/>
</dbReference>
<dbReference type="SUPFAM" id="SSF56784">
    <property type="entry name" value="HAD-like"/>
    <property type="match status" value="1"/>
</dbReference>
<proteinExistence type="predicted"/>
<dbReference type="SMART" id="SM00831">
    <property type="entry name" value="Cation_ATPase_N"/>
    <property type="match status" value="1"/>
</dbReference>
<keyword evidence="2 8" id="KW-0812">Transmembrane</keyword>
<evidence type="ECO:0000256" key="7">
    <source>
        <dbReference type="ARBA" id="ARBA00023136"/>
    </source>
</evidence>
<feature type="transmembrane region" description="Helical" evidence="8">
    <location>
        <begin position="1069"/>
        <end position="1087"/>
    </location>
</feature>
<dbReference type="SFLD" id="SFLDG00002">
    <property type="entry name" value="C1.7:_P-type_atpase_like"/>
    <property type="match status" value="1"/>
</dbReference>
<dbReference type="InterPro" id="IPR044492">
    <property type="entry name" value="P_typ_ATPase_HD_dom"/>
</dbReference>
<dbReference type="GO" id="GO:0005524">
    <property type="term" value="F:ATP binding"/>
    <property type="evidence" value="ECO:0007669"/>
    <property type="project" value="UniProtKB-KW"/>
</dbReference>
<organism evidence="10 11">
    <name type="scientific">Steinernema hermaphroditum</name>
    <dbReference type="NCBI Taxonomy" id="289476"/>
    <lineage>
        <taxon>Eukaryota</taxon>
        <taxon>Metazoa</taxon>
        <taxon>Ecdysozoa</taxon>
        <taxon>Nematoda</taxon>
        <taxon>Chromadorea</taxon>
        <taxon>Rhabditida</taxon>
        <taxon>Tylenchina</taxon>
        <taxon>Panagrolaimomorpha</taxon>
        <taxon>Strongyloidoidea</taxon>
        <taxon>Steinernematidae</taxon>
        <taxon>Steinernema</taxon>
    </lineage>
</organism>
<dbReference type="GO" id="GO:0036376">
    <property type="term" value="P:sodium ion export across plasma membrane"/>
    <property type="evidence" value="ECO:0007669"/>
    <property type="project" value="TreeGrafter"/>
</dbReference>
<dbReference type="GO" id="GO:1990573">
    <property type="term" value="P:potassium ion import across plasma membrane"/>
    <property type="evidence" value="ECO:0007669"/>
    <property type="project" value="TreeGrafter"/>
</dbReference>
<evidence type="ECO:0000256" key="8">
    <source>
        <dbReference type="SAM" id="Phobius"/>
    </source>
</evidence>
<feature type="transmembrane region" description="Helical" evidence="8">
    <location>
        <begin position="863"/>
        <end position="882"/>
    </location>
</feature>
<dbReference type="Pfam" id="PF00689">
    <property type="entry name" value="Cation_ATPase_C"/>
    <property type="match status" value="1"/>
</dbReference>
<dbReference type="FunFam" id="3.40.50.1000:FF:000083">
    <property type="entry name" value="Sodium/potassium-transporting ATPase subunit alpha"/>
    <property type="match status" value="1"/>
</dbReference>
<dbReference type="InterPro" id="IPR006068">
    <property type="entry name" value="ATPase_P-typ_cation-transptr_C"/>
</dbReference>
<dbReference type="InterPro" id="IPR023298">
    <property type="entry name" value="ATPase_P-typ_TM_dom_sf"/>
</dbReference>
<evidence type="ECO:0000256" key="1">
    <source>
        <dbReference type="ARBA" id="ARBA00004141"/>
    </source>
</evidence>
<dbReference type="Pfam" id="PF00690">
    <property type="entry name" value="Cation_ATPase_N"/>
    <property type="match status" value="1"/>
</dbReference>
<dbReference type="GO" id="GO:0016887">
    <property type="term" value="F:ATP hydrolysis activity"/>
    <property type="evidence" value="ECO:0007669"/>
    <property type="project" value="InterPro"/>
</dbReference>
<evidence type="ECO:0000256" key="2">
    <source>
        <dbReference type="ARBA" id="ARBA00022692"/>
    </source>
</evidence>
<dbReference type="SFLD" id="SFLDS00003">
    <property type="entry name" value="Haloacid_Dehalogenase"/>
    <property type="match status" value="1"/>
</dbReference>
<comment type="caution">
    <text evidence="10">The sequence shown here is derived from an EMBL/GenBank/DDBJ whole genome shotgun (WGS) entry which is preliminary data.</text>
</comment>
<dbReference type="AlphaFoldDB" id="A0AA39LW93"/>
<dbReference type="NCBIfam" id="TIGR01494">
    <property type="entry name" value="ATPase_P-type"/>
    <property type="match status" value="1"/>
</dbReference>
<dbReference type="GO" id="GO:0030007">
    <property type="term" value="P:intracellular potassium ion homeostasis"/>
    <property type="evidence" value="ECO:0007669"/>
    <property type="project" value="TreeGrafter"/>
</dbReference>
<dbReference type="SUPFAM" id="SSF81665">
    <property type="entry name" value="Calcium ATPase, transmembrane domain M"/>
    <property type="match status" value="1"/>
</dbReference>
<dbReference type="InterPro" id="IPR036412">
    <property type="entry name" value="HAD-like_sf"/>
</dbReference>
<feature type="transmembrane region" description="Helical" evidence="8">
    <location>
        <begin position="291"/>
        <end position="313"/>
    </location>
</feature>
<protein>
    <recommendedName>
        <fullName evidence="9">Cation-transporting P-type ATPase N-terminal domain-containing protein</fullName>
    </recommendedName>
</protein>
<dbReference type="InterPro" id="IPR018303">
    <property type="entry name" value="ATPase_P-typ_P_site"/>
</dbReference>
<evidence type="ECO:0000313" key="11">
    <source>
        <dbReference type="Proteomes" id="UP001175271"/>
    </source>
</evidence>
<feature type="transmembrane region" description="Helical" evidence="8">
    <location>
        <begin position="1034"/>
        <end position="1057"/>
    </location>
</feature>
<sequence>MGAFKWIKRKLRGGSEDDAEKENESMASARNLGGSFTEHAMDLSQLSKAFPATNVNSNQPEKSVGLSQRDAQTRFELDGPNILAPPKEISDLKLLLKQFLNVFWLLQIVAGVLSLITYIVNPAIQYNLWIAILLFGIVIIMCIVQYIEEKKALAVIQAFSQLVPVKCTIIRGGQSMTVEADQIVVGDIVCIKTGGRVPADLRLIHTVDLKLETSSITGESEPIEFTSEKAGEGVTVFDSCNVAFNGSYCVEGEGYGIAIRTAERTIIGQIASLTTDQSKSMSTLDIEVHRFVKIVTVAAIVVGTTVFLIGGFIQKWSNVSQLFMNGFLVAIISTVPQGLPTTVSSELTIIAHRMAKKNVYMKKLDVVDAFGATTVVASDKTGTLTQNNMKVTDLWYGFKYLNGLPEVSHKVMKSLGKNSEVTLDALDHPLPDLMELMVMCNKATVECDEEEGLPNRGHAVMLSIRSNKKTPVKLWKPSKKNKVAPVSAEAETASQNNAVTIGTLTVSEDQCYTMMAKIVENIRSPAAPHEKKYSGSPTEVAVLKYVDEICDADLIREKYEVVFEVPFHSKRKFHIMIVKKANQEADKDGMMEFTVMMKGAPEVVIQKCSTIATADGEVALDEDATMSFQDAYDHFGNNGRRVIGFAKTKFTTFENTKFAFDELNFPLEELQFVGISAIMDPPRPDTAEAIRQCKEAGIKVFMVTGDHPSTATAIAREIGLIGEPETVIHHGHKVDVSKALESGFDQEQNWATVHGKDLPGMSDSDWDQLLKKKYIVFARTTPEHKLMIVENCQKRGEIVTVTGDGVNDAPALKRANIGVAMGLTGSDVAKQAADVVLMDDKFASIIHGIEEGRLLFDNLRKSIGYTLSHCFSCIVPMLLNFIGGTPQVMSALQMLSIDLATDLPPAISLAYENAERNIMKCRPRKRTSRLVSMAMLAYSYQIAAYFILLGSISAYFYTYWRNGIAPKDLFYTNTDFFDITTTKNFTSNGKTFSPEEQLDISWQACAACYIATVTGQAWHIWMCRTRRMSIFTHGFRNIATFIAVAAELAILAFLVYVPKVNYVMNASSPPFEVWFFSAGSCALLLVYNEVRKFFIRRSPYNKFVRLVKW</sequence>
<dbReference type="PRINTS" id="PR00119">
    <property type="entry name" value="CATATPASE"/>
</dbReference>
<accession>A0AA39LW93</accession>
<dbReference type="Gene3D" id="3.40.1110.10">
    <property type="entry name" value="Calcium-transporting ATPase, cytoplasmic domain N"/>
    <property type="match status" value="1"/>
</dbReference>
<evidence type="ECO:0000256" key="6">
    <source>
        <dbReference type="ARBA" id="ARBA00022989"/>
    </source>
</evidence>
<keyword evidence="11" id="KW-1185">Reference proteome</keyword>
<keyword evidence="7 8" id="KW-0472">Membrane</keyword>
<keyword evidence="4" id="KW-0067">ATP-binding</keyword>
<dbReference type="PRINTS" id="PR00121">
    <property type="entry name" value="NAKATPASE"/>
</dbReference>
<dbReference type="InterPro" id="IPR023299">
    <property type="entry name" value="ATPase_P-typ_cyto_dom_N"/>
</dbReference>
<comment type="subcellular location">
    <subcellularLocation>
        <location evidence="1">Membrane</location>
        <topology evidence="1">Multi-pass membrane protein</topology>
    </subcellularLocation>
</comment>
<gene>
    <name evidence="10" type="ORF">QR680_006268</name>
</gene>
<evidence type="ECO:0000256" key="5">
    <source>
        <dbReference type="ARBA" id="ARBA00022967"/>
    </source>
</evidence>
<dbReference type="InterPro" id="IPR004014">
    <property type="entry name" value="ATPase_P-typ_cation-transptr_N"/>
</dbReference>
<dbReference type="Pfam" id="PF13246">
    <property type="entry name" value="Cation_ATPase"/>
    <property type="match status" value="1"/>
</dbReference>
<dbReference type="GO" id="GO:1902600">
    <property type="term" value="P:proton transmembrane transport"/>
    <property type="evidence" value="ECO:0007669"/>
    <property type="project" value="TreeGrafter"/>
</dbReference>
<dbReference type="FunFam" id="1.20.1110.10:FF:000095">
    <property type="entry name" value="Sodium/potassium-transporting ATPase subunit alpha-1"/>
    <property type="match status" value="1"/>
</dbReference>
<dbReference type="SUPFAM" id="SSF81653">
    <property type="entry name" value="Calcium ATPase, transduction domain A"/>
    <property type="match status" value="1"/>
</dbReference>
<evidence type="ECO:0000259" key="9">
    <source>
        <dbReference type="SMART" id="SM00831"/>
    </source>
</evidence>
<feature type="transmembrane region" description="Helical" evidence="8">
    <location>
        <begin position="99"/>
        <end position="120"/>
    </location>
</feature>
<feature type="transmembrane region" description="Helical" evidence="8">
    <location>
        <begin position="126"/>
        <end position="147"/>
    </location>
</feature>
<keyword evidence="5" id="KW-1278">Translocase</keyword>
<feature type="domain" description="Cation-transporting P-type ATPase N-terminal" evidence="9">
    <location>
        <begin position="37"/>
        <end position="119"/>
    </location>
</feature>
<evidence type="ECO:0000313" key="10">
    <source>
        <dbReference type="EMBL" id="KAK0412531.1"/>
    </source>
</evidence>
<dbReference type="SUPFAM" id="SSF81660">
    <property type="entry name" value="Metal cation-transporting ATPase, ATP-binding domain N"/>
    <property type="match status" value="2"/>
</dbReference>
<reference evidence="10" key="1">
    <citation type="submission" date="2023-06" db="EMBL/GenBank/DDBJ databases">
        <title>Genomic analysis of the entomopathogenic nematode Steinernema hermaphroditum.</title>
        <authorList>
            <person name="Schwarz E.M."/>
            <person name="Heppert J.K."/>
            <person name="Baniya A."/>
            <person name="Schwartz H.T."/>
            <person name="Tan C.-H."/>
            <person name="Antoshechkin I."/>
            <person name="Sternberg P.W."/>
            <person name="Goodrich-Blair H."/>
            <person name="Dillman A.R."/>
        </authorList>
    </citation>
    <scope>NUCLEOTIDE SEQUENCE</scope>
    <source>
        <strain evidence="10">PS9179</strain>
        <tissue evidence="10">Whole animal</tissue>
    </source>
</reference>
<dbReference type="InterPro" id="IPR001757">
    <property type="entry name" value="P_typ_ATPase"/>
</dbReference>
<dbReference type="InterPro" id="IPR050510">
    <property type="entry name" value="Cation_transp_ATPase_P-type"/>
</dbReference>
<dbReference type="EMBL" id="JAUCMV010000003">
    <property type="protein sequence ID" value="KAK0412531.1"/>
    <property type="molecule type" value="Genomic_DNA"/>
</dbReference>
<feature type="transmembrane region" description="Helical" evidence="8">
    <location>
        <begin position="1000"/>
        <end position="1022"/>
    </location>
</feature>
<dbReference type="Gene3D" id="2.70.150.10">
    <property type="entry name" value="Calcium-transporting ATPase, cytoplasmic transduction domain A"/>
    <property type="match status" value="1"/>
</dbReference>
<dbReference type="GO" id="GO:0006883">
    <property type="term" value="P:intracellular sodium ion homeostasis"/>
    <property type="evidence" value="ECO:0007669"/>
    <property type="project" value="TreeGrafter"/>
</dbReference>
<keyword evidence="3" id="KW-0547">Nucleotide-binding</keyword>
<evidence type="ECO:0000256" key="3">
    <source>
        <dbReference type="ARBA" id="ARBA00022741"/>
    </source>
</evidence>
<dbReference type="Gene3D" id="1.20.1110.10">
    <property type="entry name" value="Calcium-transporting ATPase, transmembrane domain"/>
    <property type="match status" value="2"/>
</dbReference>
<name>A0AA39LW93_9BILA</name>
<dbReference type="GO" id="GO:0005391">
    <property type="term" value="F:P-type sodium:potassium-exchanging transporter activity"/>
    <property type="evidence" value="ECO:0007669"/>
    <property type="project" value="TreeGrafter"/>
</dbReference>
<dbReference type="PANTHER" id="PTHR43294:SF5">
    <property type="entry name" value="CATION-TRANSPORTING P-TYPE ATPASE N-TERMINAL DOMAIN-CONTAINING PROTEIN"/>
    <property type="match status" value="1"/>
</dbReference>
<feature type="transmembrane region" description="Helical" evidence="8">
    <location>
        <begin position="931"/>
        <end position="957"/>
    </location>
</feature>
<dbReference type="InterPro" id="IPR008250">
    <property type="entry name" value="ATPase_P-typ_transduc_dom_A_sf"/>
</dbReference>
<dbReference type="InterPro" id="IPR059000">
    <property type="entry name" value="ATPase_P-type_domA"/>
</dbReference>
<dbReference type="GO" id="GO:0005886">
    <property type="term" value="C:plasma membrane"/>
    <property type="evidence" value="ECO:0007669"/>
    <property type="project" value="TreeGrafter"/>
</dbReference>
<evidence type="ECO:0000256" key="4">
    <source>
        <dbReference type="ARBA" id="ARBA00022840"/>
    </source>
</evidence>
<dbReference type="SFLD" id="SFLDF00027">
    <property type="entry name" value="p-type_atpase"/>
    <property type="match status" value="1"/>
</dbReference>